<gene>
    <name evidence="2" type="ORF">BVL52_17330</name>
    <name evidence="3" type="ORF">SAMN05216279_101443</name>
</gene>
<keyword evidence="5" id="KW-1185">Reference proteome</keyword>
<feature type="chain" id="PRO_5043144741" evidence="1">
    <location>
        <begin position="23"/>
        <end position="86"/>
    </location>
</feature>
<reference evidence="2 5" key="3">
    <citation type="submission" date="2017-01" db="EMBL/GenBank/DDBJ databases">
        <title>Pseudomonas psychrotolerans genome sequencing and assembly.</title>
        <authorList>
            <person name="Vyas B."/>
            <person name="Mayilraj S."/>
        </authorList>
    </citation>
    <scope>NUCLEOTIDE SEQUENCE [LARGE SCALE GENOMIC DNA]</scope>
    <source>
        <strain evidence="2 5">SDS18</strain>
    </source>
</reference>
<organism evidence="3 4">
    <name type="scientific">Pseudomonas oryzihabitans</name>
    <dbReference type="NCBI Taxonomy" id="47885"/>
    <lineage>
        <taxon>Bacteria</taxon>
        <taxon>Pseudomonadati</taxon>
        <taxon>Pseudomonadota</taxon>
        <taxon>Gammaproteobacteria</taxon>
        <taxon>Pseudomonadales</taxon>
        <taxon>Pseudomonadaceae</taxon>
        <taxon>Pseudomonas</taxon>
    </lineage>
</organism>
<evidence type="ECO:0000313" key="2">
    <source>
        <dbReference type="EMBL" id="ONN70031.1"/>
    </source>
</evidence>
<dbReference type="AlphaFoldDB" id="A0A1G5M9L3"/>
<proteinExistence type="predicted"/>
<keyword evidence="1" id="KW-0732">Signal</keyword>
<name>A0A1G5M9L3_9PSED</name>
<reference evidence="3" key="2">
    <citation type="submission" date="2016-10" db="EMBL/GenBank/DDBJ databases">
        <authorList>
            <person name="Varghese N."/>
            <person name="Submissions S."/>
        </authorList>
    </citation>
    <scope>NUCLEOTIDE SEQUENCE</scope>
    <source>
        <strain evidence="3">DSM 15758</strain>
    </source>
</reference>
<evidence type="ECO:0000313" key="4">
    <source>
        <dbReference type="Proteomes" id="UP000183046"/>
    </source>
</evidence>
<sequence length="86" mass="9301">MNVFNKMAALALLSTASYTAMAAEINERRAQAALQPKAAQSEVVAVQTRAPARWDQVLDPQAYGQASVRYQARVVDPALLRTVNVG</sequence>
<evidence type="ECO:0000256" key="1">
    <source>
        <dbReference type="SAM" id="SignalP"/>
    </source>
</evidence>
<dbReference type="OrthoDB" id="7027185at2"/>
<reference evidence="4" key="1">
    <citation type="submission" date="2016-10" db="EMBL/GenBank/DDBJ databases">
        <authorList>
            <person name="de Groot N.N."/>
        </authorList>
    </citation>
    <scope>NUCLEOTIDE SEQUENCE [LARGE SCALE GENOMIC DNA]</scope>
    <source>
        <strain evidence="4">DSM 15758</strain>
    </source>
</reference>
<dbReference type="EMBL" id="MTLN01000008">
    <property type="protein sequence ID" value="ONN70031.1"/>
    <property type="molecule type" value="Genomic_DNA"/>
</dbReference>
<evidence type="ECO:0000313" key="5">
    <source>
        <dbReference type="Proteomes" id="UP000189310"/>
    </source>
</evidence>
<dbReference type="RefSeq" id="WP_074583037.1">
    <property type="nucleotide sequence ID" value="NZ_FMWB01000001.1"/>
</dbReference>
<dbReference type="Proteomes" id="UP000183046">
    <property type="component" value="Unassembled WGS sequence"/>
</dbReference>
<accession>A0A1G5M9L3</accession>
<feature type="signal peptide" evidence="1">
    <location>
        <begin position="1"/>
        <end position="22"/>
    </location>
</feature>
<dbReference type="EMBL" id="FMWB01000001">
    <property type="protein sequence ID" value="SCZ21865.1"/>
    <property type="molecule type" value="Genomic_DNA"/>
</dbReference>
<comment type="caution">
    <text evidence="3">The sequence shown here is derived from an EMBL/GenBank/DDBJ whole genome shotgun (WGS) entry which is preliminary data.</text>
</comment>
<protein>
    <submittedName>
        <fullName evidence="3">Uncharacterized protein</fullName>
    </submittedName>
</protein>
<dbReference type="Proteomes" id="UP000189310">
    <property type="component" value="Unassembled WGS sequence"/>
</dbReference>
<evidence type="ECO:0000313" key="3">
    <source>
        <dbReference type="EMBL" id="SCZ21865.1"/>
    </source>
</evidence>